<protein>
    <submittedName>
        <fullName evidence="1">Uncharacterized protein</fullName>
    </submittedName>
</protein>
<accession>A0A0L6UNG6</accession>
<name>A0A0L6UNG6_9BASI</name>
<gene>
    <name evidence="1" type="ORF">VP01_4768g2</name>
</gene>
<sequence length="369" mass="42009">MVFLSVLSKKAKVSLADFIKVKENSVKRYSLHFHFFGGLEKQISIIGSGPTPRTQTMPILGLGAPIQASTLGQTKYPKYLRVFLKDPKNMTTFKHDIFYKNGQGGVAILWNNILLCQLSDYGSLITCLKELCHQKIYKFNYSGCTCILSNSYFAKIHSTHNFFNECLEGPESFQKQMYKFHYRCEQILWAKFLLFQNLFLKGYNFPLITLYMIGGLSTAISFSCELVSSGNGALEIILNENDSLILVGRLMPKVIVSKVQGPGLPFYNTLNLKFFGIAITGWLCWVWTLEPKALIVLHGRRQERVDKKKLYLCIYKLHLASIEIFSSGLLNGGSEPNQGKFNGIIWWLQVPLISFEVFRLKVPNSDFLM</sequence>
<organism evidence="1 2">
    <name type="scientific">Puccinia sorghi</name>
    <dbReference type="NCBI Taxonomy" id="27349"/>
    <lineage>
        <taxon>Eukaryota</taxon>
        <taxon>Fungi</taxon>
        <taxon>Dikarya</taxon>
        <taxon>Basidiomycota</taxon>
        <taxon>Pucciniomycotina</taxon>
        <taxon>Pucciniomycetes</taxon>
        <taxon>Pucciniales</taxon>
        <taxon>Pucciniaceae</taxon>
        <taxon>Puccinia</taxon>
    </lineage>
</organism>
<evidence type="ECO:0000313" key="1">
    <source>
        <dbReference type="EMBL" id="KNZ49807.1"/>
    </source>
</evidence>
<comment type="caution">
    <text evidence="1">The sequence shown here is derived from an EMBL/GenBank/DDBJ whole genome shotgun (WGS) entry which is preliminary data.</text>
</comment>
<proteinExistence type="predicted"/>
<keyword evidence="2" id="KW-1185">Reference proteome</keyword>
<dbReference type="AlphaFoldDB" id="A0A0L6UNG6"/>
<dbReference type="VEuPathDB" id="FungiDB:VP01_4768g2"/>
<dbReference type="EMBL" id="LAVV01009909">
    <property type="protein sequence ID" value="KNZ49807.1"/>
    <property type="molecule type" value="Genomic_DNA"/>
</dbReference>
<evidence type="ECO:0000313" key="2">
    <source>
        <dbReference type="Proteomes" id="UP000037035"/>
    </source>
</evidence>
<reference evidence="1 2" key="1">
    <citation type="submission" date="2015-08" db="EMBL/GenBank/DDBJ databases">
        <title>Next Generation Sequencing and Analysis of the Genome of Puccinia sorghi L Schw, the Causal Agent of Maize Common Rust.</title>
        <authorList>
            <person name="Rochi L."/>
            <person name="Burguener G."/>
            <person name="Darino M."/>
            <person name="Turjanski A."/>
            <person name="Kreff E."/>
            <person name="Dieguez M.J."/>
            <person name="Sacco F."/>
        </authorList>
    </citation>
    <scope>NUCLEOTIDE SEQUENCE [LARGE SCALE GENOMIC DNA]</scope>
    <source>
        <strain evidence="1 2">RO10H11247</strain>
    </source>
</reference>
<dbReference type="Proteomes" id="UP000037035">
    <property type="component" value="Unassembled WGS sequence"/>
</dbReference>